<dbReference type="EMBL" id="HACG01034315">
    <property type="protein sequence ID" value="CEK81180.1"/>
    <property type="molecule type" value="Transcribed_RNA"/>
</dbReference>
<name>A0A0B7AML8_9EUPU</name>
<protein>
    <submittedName>
        <fullName evidence="1">Uncharacterized protein</fullName>
    </submittedName>
</protein>
<sequence>VHQSRRGSSKETRLVHHKLYRPHQTCASYTDYSRFVHHKLLLVYLSSVTHHI</sequence>
<accession>A0A0B7AML8</accession>
<reference evidence="1" key="1">
    <citation type="submission" date="2014-12" db="EMBL/GenBank/DDBJ databases">
        <title>Insight into the proteome of Arion vulgaris.</title>
        <authorList>
            <person name="Aradska J."/>
            <person name="Bulat T."/>
            <person name="Smidak R."/>
            <person name="Sarate P."/>
            <person name="Gangsoo J."/>
            <person name="Sialana F."/>
            <person name="Bilban M."/>
            <person name="Lubec G."/>
        </authorList>
    </citation>
    <scope>NUCLEOTIDE SEQUENCE</scope>
    <source>
        <tissue evidence="1">Skin</tissue>
    </source>
</reference>
<organism evidence="1">
    <name type="scientific">Arion vulgaris</name>
    <dbReference type="NCBI Taxonomy" id="1028688"/>
    <lineage>
        <taxon>Eukaryota</taxon>
        <taxon>Metazoa</taxon>
        <taxon>Spiralia</taxon>
        <taxon>Lophotrochozoa</taxon>
        <taxon>Mollusca</taxon>
        <taxon>Gastropoda</taxon>
        <taxon>Heterobranchia</taxon>
        <taxon>Euthyneura</taxon>
        <taxon>Panpulmonata</taxon>
        <taxon>Eupulmonata</taxon>
        <taxon>Stylommatophora</taxon>
        <taxon>Helicina</taxon>
        <taxon>Arionoidea</taxon>
        <taxon>Arionidae</taxon>
        <taxon>Arion</taxon>
    </lineage>
</organism>
<evidence type="ECO:0000313" key="1">
    <source>
        <dbReference type="EMBL" id="CEK81180.1"/>
    </source>
</evidence>
<dbReference type="AlphaFoldDB" id="A0A0B7AML8"/>
<gene>
    <name evidence="1" type="primary">ORF124711</name>
</gene>
<proteinExistence type="predicted"/>
<feature type="non-terminal residue" evidence="1">
    <location>
        <position position="1"/>
    </location>
</feature>